<evidence type="ECO:0008006" key="3">
    <source>
        <dbReference type="Google" id="ProtNLM"/>
    </source>
</evidence>
<dbReference type="PANTHER" id="PTHR33361">
    <property type="entry name" value="GLR0591 PROTEIN"/>
    <property type="match status" value="1"/>
</dbReference>
<name>A0A255Z2P1_9PROT</name>
<dbReference type="Pfam" id="PF05960">
    <property type="entry name" value="DUF885"/>
    <property type="match status" value="1"/>
</dbReference>
<dbReference type="AlphaFoldDB" id="A0A255Z2P1"/>
<dbReference type="InterPro" id="IPR006311">
    <property type="entry name" value="TAT_signal"/>
</dbReference>
<accession>A0A255Z2P1</accession>
<reference evidence="1 2" key="1">
    <citation type="submission" date="2017-07" db="EMBL/GenBank/DDBJ databases">
        <title>Niveispirillum cyanobacteriorum sp. nov., isolated from cyanobacterial aggregates in a eutrophic lake.</title>
        <authorList>
            <person name="Cai H."/>
        </authorList>
    </citation>
    <scope>NUCLEOTIDE SEQUENCE [LARGE SCALE GENOMIC DNA]</scope>
    <source>
        <strain evidence="2">TH1-14</strain>
    </source>
</reference>
<dbReference type="PANTHER" id="PTHR33361:SF16">
    <property type="entry name" value="DUF885 DOMAIN-CONTAINING PROTEIN"/>
    <property type="match status" value="1"/>
</dbReference>
<dbReference type="RefSeq" id="WP_094455544.1">
    <property type="nucleotide sequence ID" value="NZ_NOXU01000026.1"/>
</dbReference>
<dbReference type="PROSITE" id="PS51318">
    <property type="entry name" value="TAT"/>
    <property type="match status" value="1"/>
</dbReference>
<evidence type="ECO:0000313" key="1">
    <source>
        <dbReference type="EMBL" id="OYQ35184.1"/>
    </source>
</evidence>
<comment type="caution">
    <text evidence="1">The sequence shown here is derived from an EMBL/GenBank/DDBJ whole genome shotgun (WGS) entry which is preliminary data.</text>
</comment>
<organism evidence="1 2">
    <name type="scientific">Niveispirillum lacus</name>
    <dbReference type="NCBI Taxonomy" id="1981099"/>
    <lineage>
        <taxon>Bacteria</taxon>
        <taxon>Pseudomonadati</taxon>
        <taxon>Pseudomonadota</taxon>
        <taxon>Alphaproteobacteria</taxon>
        <taxon>Rhodospirillales</taxon>
        <taxon>Azospirillaceae</taxon>
        <taxon>Niveispirillum</taxon>
    </lineage>
</organism>
<proteinExistence type="predicted"/>
<gene>
    <name evidence="1" type="ORF">CHU95_08085</name>
</gene>
<protein>
    <recommendedName>
        <fullName evidence="3">DUF885 domain-containing protein</fullName>
    </recommendedName>
</protein>
<dbReference type="InterPro" id="IPR010281">
    <property type="entry name" value="DUF885"/>
</dbReference>
<dbReference type="Proteomes" id="UP000216998">
    <property type="component" value="Unassembled WGS sequence"/>
</dbReference>
<keyword evidence="2" id="KW-1185">Reference proteome</keyword>
<evidence type="ECO:0000313" key="2">
    <source>
        <dbReference type="Proteomes" id="UP000216998"/>
    </source>
</evidence>
<dbReference type="OrthoDB" id="9763405at2"/>
<dbReference type="EMBL" id="NOXU01000026">
    <property type="protein sequence ID" value="OYQ35184.1"/>
    <property type="molecule type" value="Genomic_DNA"/>
</dbReference>
<sequence length="612" mass="68036">MGVSGSNAVMGRRGFLCSCCGLAAWNLVGGLLTGPARATTADPALDAFFAKAFARQAAKSPELRTALGLPGDQGAWDDLSDAAVAADDAALRADLATLRRDFPDAGLSPEGRLNKALWEYQAEAKLSAARWRSHDYPTDHFNGRHSDIIDTLTTYHPVRDQAGAQAWLARVARIDQPVDQLIQALQVRAENGVIAPRFSMEKALATTRAVLTGRPFVANAAAEASLLAGFRAKVSALDLPDAEKTALLAEAETLLSTRFAAAWTRLAAAMEAVLAKADDRDGVWKLPDGEAYYQHCLSRHTTLPLNPTDVHALGLAEVKRIHAEMETIKDQVGFKGDLQAFNHFLRTDRQFYFADDDAGREAYIKGANLILDRVKQVLDGQFNLKPKAPLVVQRFERYREASSTIARYGQPAADGSRPGIYYVNLSNMKEMPIWQMEVLAFHEGIPGHHMQIALAQEATGLPDFRRHDFHTAYVEGWGLYSERLPKELGFYADPYSDFGRLTFALWRALRLVMDTGIHAKRWTRVQAIDYFVANSAFTREVAEREVDRYIVYPGQACAYYIGMQKILVLREEAKQRLGRRFDIKRFHDTILGNGSLPLSVLEQVVDQWVKEV</sequence>